<dbReference type="PANTHER" id="PTHR12242">
    <property type="entry name" value="OS02G0130600 PROTEIN-RELATED"/>
    <property type="match status" value="1"/>
</dbReference>
<dbReference type="EMBL" id="KM102981">
    <property type="protein sequence ID" value="AIZ48598.1"/>
    <property type="molecule type" value="Genomic_DNA"/>
</dbReference>
<keyword evidence="1" id="KW-0472">Membrane</keyword>
<dbReference type="GeneID" id="22619630"/>
<dbReference type="OrthoDB" id="13338at10239"/>
<name>A0A0A7KR61_9ABAC</name>
<keyword evidence="1" id="KW-0812">Transmembrane</keyword>
<keyword evidence="3" id="KW-1185">Reference proteome</keyword>
<keyword evidence="1" id="KW-1133">Transmembrane helix</keyword>
<organism evidence="2 3">
    <name type="scientific">Agrotis segetum nucleopolyhedrovirus B</name>
    <dbReference type="NCBI Taxonomy" id="1580580"/>
    <lineage>
        <taxon>Viruses</taxon>
        <taxon>Viruses incertae sedis</taxon>
        <taxon>Naldaviricetes</taxon>
        <taxon>Lefavirales</taxon>
        <taxon>Baculoviridae</taxon>
        <taxon>Alphabaculovirus</taxon>
        <taxon>Alphabaculovirus alteragsegetum</taxon>
    </lineage>
</organism>
<feature type="transmembrane region" description="Helical" evidence="1">
    <location>
        <begin position="42"/>
        <end position="61"/>
    </location>
</feature>
<accession>A0A0A7KR61</accession>
<feature type="transmembrane region" description="Helical" evidence="1">
    <location>
        <begin position="115"/>
        <end position="139"/>
    </location>
</feature>
<feature type="transmembrane region" description="Helical" evidence="1">
    <location>
        <begin position="215"/>
        <end position="235"/>
    </location>
</feature>
<proteinExistence type="predicted"/>
<dbReference type="KEGG" id="vg:22619630"/>
<dbReference type="GO" id="GO:0016020">
    <property type="term" value="C:membrane"/>
    <property type="evidence" value="ECO:0007669"/>
    <property type="project" value="TreeGrafter"/>
</dbReference>
<evidence type="ECO:0000313" key="2">
    <source>
        <dbReference type="EMBL" id="AIZ48598.1"/>
    </source>
</evidence>
<reference evidence="2 3" key="1">
    <citation type="journal article" date="2015" name="Virus Genes">
        <title>The genome sequence of Agrotis segetum nucleopolyhedrovirus B (AgseNPV-B) reveals a new baculovirus species within the Agrotis baculovirus complex.</title>
        <authorList>
            <person name="Wennmann J.T."/>
            <person name="Gueli Alletti G."/>
            <person name="Jehle J.A."/>
        </authorList>
    </citation>
    <scope>NUCLEOTIDE SEQUENCE [LARGE SCALE GENOMIC DNA]</scope>
    <source>
        <strain evidence="2">English</strain>
    </source>
</reference>
<dbReference type="RefSeq" id="YP_009112601.1">
    <property type="nucleotide sequence ID" value="NC_025960.1"/>
</dbReference>
<feature type="transmembrane region" description="Helical" evidence="1">
    <location>
        <begin position="73"/>
        <end position="95"/>
    </location>
</feature>
<evidence type="ECO:0000256" key="1">
    <source>
        <dbReference type="SAM" id="Phobius"/>
    </source>
</evidence>
<dbReference type="Proteomes" id="UP000202327">
    <property type="component" value="Segment"/>
</dbReference>
<evidence type="ECO:0000313" key="3">
    <source>
        <dbReference type="Proteomes" id="UP000202327"/>
    </source>
</evidence>
<feature type="transmembrane region" description="Helical" evidence="1">
    <location>
        <begin position="174"/>
        <end position="194"/>
    </location>
</feature>
<sequence length="242" mass="27863">MEQFELVLNENDFGDNWNKCRVDKFAACHFVLLRSASIKLMLISRLASVLITAILIVAALYNASNLSDFMLYYSHWSLLLLMCMFMSASTTSLLVDGLERNNRYHIPSYVILHRVLYNVACPANILSSIVYAIITFTYVSSTKSSINHVVHSINSLLVIMEVTLNAIPLRLHHVYQPLLYTLSYAAFSATYRYYTGRDIYRCLQWDDQQEMSKMCIGFMVLLFVVYIVLYMVSFIKMKCSSL</sequence>
<dbReference type="PANTHER" id="PTHR12242:SF1">
    <property type="entry name" value="MYND-TYPE DOMAIN-CONTAINING PROTEIN"/>
    <property type="match status" value="1"/>
</dbReference>
<protein>
    <submittedName>
        <fullName evidence="2">Asb040</fullName>
    </submittedName>
</protein>